<dbReference type="InterPro" id="IPR011646">
    <property type="entry name" value="KAP_P-loop"/>
</dbReference>
<keyword evidence="4" id="KW-1185">Reference proteome</keyword>
<evidence type="ECO:0000259" key="2">
    <source>
        <dbReference type="Pfam" id="PF07693"/>
    </source>
</evidence>
<dbReference type="InterPro" id="IPR052754">
    <property type="entry name" value="NTPase_KAP_P-loop"/>
</dbReference>
<accession>A0ABT8B4A2</accession>
<evidence type="ECO:0000313" key="4">
    <source>
        <dbReference type="Proteomes" id="UP001180081"/>
    </source>
</evidence>
<organism evidence="3 4">
    <name type="scientific">Chitinimonas viridis</name>
    <dbReference type="NCBI Taxonomy" id="664880"/>
    <lineage>
        <taxon>Bacteria</taxon>
        <taxon>Pseudomonadati</taxon>
        <taxon>Pseudomonadota</taxon>
        <taxon>Betaproteobacteria</taxon>
        <taxon>Neisseriales</taxon>
        <taxon>Chitinibacteraceae</taxon>
        <taxon>Chitinimonas</taxon>
    </lineage>
</organism>
<evidence type="ECO:0000256" key="1">
    <source>
        <dbReference type="SAM" id="MobiDB-lite"/>
    </source>
</evidence>
<dbReference type="RefSeq" id="WP_290332548.1">
    <property type="nucleotide sequence ID" value="NZ_JAUFPU010000008.1"/>
</dbReference>
<dbReference type="PANTHER" id="PTHR22674">
    <property type="entry name" value="NTPASE, KAP FAMILY P-LOOP DOMAIN-CONTAINING 1"/>
    <property type="match status" value="1"/>
</dbReference>
<reference evidence="3" key="2">
    <citation type="submission" date="2023-06" db="EMBL/GenBank/DDBJ databases">
        <authorList>
            <person name="Lucena T."/>
            <person name="Sun Q."/>
        </authorList>
    </citation>
    <scope>NUCLEOTIDE SEQUENCE</scope>
    <source>
        <strain evidence="3">CECT 7703</strain>
    </source>
</reference>
<dbReference type="Pfam" id="PF07693">
    <property type="entry name" value="KAP_NTPase"/>
    <property type="match status" value="1"/>
</dbReference>
<feature type="domain" description="KAP NTPase" evidence="2">
    <location>
        <begin position="58"/>
        <end position="334"/>
    </location>
</feature>
<evidence type="ECO:0000313" key="3">
    <source>
        <dbReference type="EMBL" id="MDN3577072.1"/>
    </source>
</evidence>
<dbReference type="InterPro" id="IPR027417">
    <property type="entry name" value="P-loop_NTPase"/>
</dbReference>
<dbReference type="EMBL" id="JAUFPU010000008">
    <property type="protein sequence ID" value="MDN3577072.1"/>
    <property type="molecule type" value="Genomic_DNA"/>
</dbReference>
<proteinExistence type="predicted"/>
<dbReference type="Proteomes" id="UP001180081">
    <property type="component" value="Unassembled WGS sequence"/>
</dbReference>
<dbReference type="PANTHER" id="PTHR22674:SF6">
    <property type="entry name" value="NTPASE KAP FAMILY P-LOOP DOMAIN-CONTAINING PROTEIN 1"/>
    <property type="match status" value="1"/>
</dbReference>
<protein>
    <submittedName>
        <fullName evidence="3">P-loop NTPase fold protein</fullName>
    </submittedName>
</protein>
<gene>
    <name evidence="3" type="ORF">QWZ03_09875</name>
</gene>
<dbReference type="Gene3D" id="3.40.50.300">
    <property type="entry name" value="P-loop containing nucleotide triphosphate hydrolases"/>
    <property type="match status" value="1"/>
</dbReference>
<reference evidence="3" key="1">
    <citation type="journal article" date="2014" name="Int. J. Syst. Evol. Microbiol.">
        <title>Complete genome of a new Firmicutes species belonging to the dominant human colonic microbiota ('Ruminococcus bicirculans') reveals two chromosomes and a selective capacity to utilize plant glucans.</title>
        <authorList>
            <consortium name="NISC Comparative Sequencing Program"/>
            <person name="Wegmann U."/>
            <person name="Louis P."/>
            <person name="Goesmann A."/>
            <person name="Henrissat B."/>
            <person name="Duncan S.H."/>
            <person name="Flint H.J."/>
        </authorList>
    </citation>
    <scope>NUCLEOTIDE SEQUENCE</scope>
    <source>
        <strain evidence="3">CECT 7703</strain>
    </source>
</reference>
<feature type="region of interest" description="Disordered" evidence="1">
    <location>
        <begin position="1"/>
        <end position="54"/>
    </location>
</feature>
<dbReference type="SUPFAM" id="SSF52540">
    <property type="entry name" value="P-loop containing nucleoside triphosphate hydrolases"/>
    <property type="match status" value="1"/>
</dbReference>
<sequence>MFSWLKSWKKAKTSHESPSALKQLVSTKPADNAASSPPPKQFASDEPISGADQDRFNRAPFASRIADTIARRPDPSSLVVGVFGPWGDGKTSVLKMMEEELRRHDHVVVLHFNPWHFQSEDQLIRGFFLALADGLDRELSNRQEKIGEALKNYGSLLAVVPLVSGAADAAAGIGETMSNVNLDELRSRIENFLAGSGKRVVVLVDDIDRLDRSETHSIFKLVKLSADFKHTSYVLAFDDEVVAAALGERYGSGGQQAGRAFLEKIIQVPLHLPPADTASLRILTFEGVEAALSMAGIELKKAQADAFARHFVDGLEPRLSTPRAAKLYTNALMFALPLLKGEVNVMNLMLIEGIRILYPALYAAIRDNPSIFLESQRENRSDAFKSEPTPFDELVAKALPSLTSAEREIVKDRLLYPLFPRTGRMQYGGEWDNIWSREQSICVARYFKRYFAYCVPNGDVSDASVNALLEDVVKAQDQEKRALIEEFSRKRSVGQLVTVLRQRSEQLTPESAGPLLRAITLSGAFFPKERGLSILTTRMHAAILVKQLLKQIPAGPARWTAAERVLQDATPLPFAVECLQWLRHDTENNSDRNILEADEHPRMLSIVAQRVAKAHTEHPSYIEFGDDSPSLIWVWNNVDSEGARATMRHRFDLHPEEVDAYLDCYVGEGWEIESGLPIRDTLRQMEFNEIDRIVGADYVMANLTKRYGEDLGNTDEYLSMEGSEAWRMAHKFAHIYRHVQCRT</sequence>
<comment type="caution">
    <text evidence="3">The sequence shown here is derived from an EMBL/GenBank/DDBJ whole genome shotgun (WGS) entry which is preliminary data.</text>
</comment>
<name>A0ABT8B4A2_9NEIS</name>